<dbReference type="EMBL" id="AORZ01000028">
    <property type="protein sequence ID" value="EMF00379.1"/>
    <property type="molecule type" value="Genomic_DNA"/>
</dbReference>
<dbReference type="InterPro" id="IPR000415">
    <property type="entry name" value="Nitroreductase-like"/>
</dbReference>
<feature type="domain" description="Nitroreductase" evidence="2">
    <location>
        <begin position="549"/>
        <end position="629"/>
    </location>
</feature>
<proteinExistence type="predicted"/>
<dbReference type="SUPFAM" id="SSF55469">
    <property type="entry name" value="FMN-dependent nitroreductase-like"/>
    <property type="match status" value="2"/>
</dbReference>
<dbReference type="PANTHER" id="PTHR43745">
    <property type="entry name" value="NITROREDUCTASE MJ1384-RELATED"/>
    <property type="match status" value="1"/>
</dbReference>
<dbReference type="PANTHER" id="PTHR43745:SF2">
    <property type="entry name" value="NITROREDUCTASE MJ1384-RELATED"/>
    <property type="match status" value="1"/>
</dbReference>
<dbReference type="GO" id="GO:0016491">
    <property type="term" value="F:oxidoreductase activity"/>
    <property type="evidence" value="ECO:0007669"/>
    <property type="project" value="InterPro"/>
</dbReference>
<dbReference type="Pfam" id="PF00881">
    <property type="entry name" value="Nitroreductase"/>
    <property type="match status" value="1"/>
</dbReference>
<dbReference type="eggNOG" id="COG0778">
    <property type="taxonomic scope" value="Bacteria"/>
</dbReference>
<evidence type="ECO:0000256" key="1">
    <source>
        <dbReference type="SAM" id="MobiDB-lite"/>
    </source>
</evidence>
<accession>M3A5J1</accession>
<evidence type="ECO:0000313" key="3">
    <source>
        <dbReference type="EMBL" id="EMF00379.1"/>
    </source>
</evidence>
<feature type="compositionally biased region" description="Pro residues" evidence="1">
    <location>
        <begin position="78"/>
        <end position="88"/>
    </location>
</feature>
<organism evidence="3 4">
    <name type="scientific">Streptomyces mobaraensis (strain ATCC 29032 / DSM 40847 / JCM 4168 / NBRC 13819 / NCIMB 11159 / IPCR 16-22)</name>
    <dbReference type="NCBI Taxonomy" id="1223523"/>
    <lineage>
        <taxon>Bacteria</taxon>
        <taxon>Bacillati</taxon>
        <taxon>Actinomycetota</taxon>
        <taxon>Actinomycetes</taxon>
        <taxon>Kitasatosporales</taxon>
        <taxon>Streptomycetaceae</taxon>
        <taxon>Streptomyces</taxon>
    </lineage>
</organism>
<evidence type="ECO:0000259" key="2">
    <source>
        <dbReference type="Pfam" id="PF00881"/>
    </source>
</evidence>
<name>M3A5J1_STRM1</name>
<dbReference type="STRING" id="1223523.H340_11740"/>
<dbReference type="CDD" id="cd02142">
    <property type="entry name" value="McbC_SagB-like_oxidoreductase"/>
    <property type="match status" value="1"/>
</dbReference>
<dbReference type="RefSeq" id="WP_004943465.1">
    <property type="nucleotide sequence ID" value="NZ_CP072827.1"/>
</dbReference>
<gene>
    <name evidence="3" type="ORF">H340_11740</name>
</gene>
<sequence>MRDHVPGTPGTGGGGESERAGAAAGTHSAGPRPPTPGTLRPRPGTPPARTSAFPPDGPAPVRPEPAGEHGPSAAGVPADPPPGAPPGTRPDGLVLHPAHPEGAPRPGPAAVPPESEPGTPGLRFWWRTFEGVRELFAEGQGAEGGDGDPLPVKTYRGLPRHVLSPPARRIGDARWSFEGFRRSRPDGVPGRAALDEPAVSALTHHTYGLARIELGPHASWPYHRVVPSARCFHPVELYLWLAAPAGELPAGCYHFDPAHHALTRLRTGGIPAALHAAAGTGRAGGGTLALLVAAVHFRKTAFRYRDYAYRLGAQEAGMTVGNALMVAAALGLEGRVHQRFGDAVVDRALGLDGTEETAFAVVDLYGAAGGPPPGAGVPEAPLGVIRPEYVRTCHADAAAWSGLTALDRAARLSGPGAALDTSAFHAPQAASEAAALPLGGAAPGRRELAEALRARDSGGRMFLPADAELPAAALAGPLRHALEPVPSDHTGGPRRPLVDCHVLVRNVAGVPAGLYGLDPGPAPSLVPLPHRDGSAVVAMVCDRTPSVNAAKANALVFLTVDREAGDRVLGPRGYRILHQEAGVVAQRISVLAAAEGVSARITNGYDDRMVRELLGAGPERVPVFALVLGRRRPTAQYEPPLTW</sequence>
<evidence type="ECO:0000313" key="4">
    <source>
        <dbReference type="Proteomes" id="UP000011740"/>
    </source>
</evidence>
<feature type="compositionally biased region" description="Pro residues" evidence="1">
    <location>
        <begin position="103"/>
        <end position="115"/>
    </location>
</feature>
<feature type="region of interest" description="Disordered" evidence="1">
    <location>
        <begin position="1"/>
        <end position="122"/>
    </location>
</feature>
<dbReference type="InterPro" id="IPR029479">
    <property type="entry name" value="Nitroreductase"/>
</dbReference>
<dbReference type="PATRIC" id="fig|1223523.3.peg.2400"/>
<protein>
    <submittedName>
        <fullName evidence="3">NADH oxidase</fullName>
    </submittedName>
</protein>
<dbReference type="AlphaFoldDB" id="M3A5J1"/>
<dbReference type="Proteomes" id="UP000011740">
    <property type="component" value="Unassembled WGS sequence"/>
</dbReference>
<comment type="caution">
    <text evidence="3">The sequence shown here is derived from an EMBL/GenBank/DDBJ whole genome shotgun (WGS) entry which is preliminary data.</text>
</comment>
<dbReference type="Gene3D" id="3.40.109.10">
    <property type="entry name" value="NADH Oxidase"/>
    <property type="match status" value="2"/>
</dbReference>
<dbReference type="InterPro" id="IPR052544">
    <property type="entry name" value="Bacteriocin_Proc_Enz"/>
</dbReference>
<reference evidence="3 4" key="1">
    <citation type="journal article" date="2013" name="Genome Announc.">
        <title>Whole-Genome Shotgun Assembly and Analysis of the Genome of Streptomyces mobaraensis DSM 40847, a Strain for Industrial Production of Microbial Transglutaminase.</title>
        <authorList>
            <person name="Yang H."/>
            <person name="He T."/>
            <person name="Wu W."/>
            <person name="Zhu W."/>
            <person name="Lu B."/>
            <person name="Sun W."/>
        </authorList>
    </citation>
    <scope>NUCLEOTIDE SEQUENCE [LARGE SCALE GENOMIC DNA]</scope>
    <source>
        <strain evidence="3 4">DSM 40847</strain>
    </source>
</reference>